<name>A0AAU7VNY1_9FIRM</name>
<dbReference type="InterPro" id="IPR050248">
    <property type="entry name" value="Polysacc_deacetylase_ArnD"/>
</dbReference>
<dbReference type="EMBL" id="CP158367">
    <property type="protein sequence ID" value="XBX75537.1"/>
    <property type="molecule type" value="Genomic_DNA"/>
</dbReference>
<dbReference type="PANTHER" id="PTHR10587">
    <property type="entry name" value="GLYCOSYL TRANSFERASE-RELATED"/>
    <property type="match status" value="1"/>
</dbReference>
<gene>
    <name evidence="2" type="ORF">PRVXT_000673</name>
</gene>
<dbReference type="PANTHER" id="PTHR10587:SF134">
    <property type="entry name" value="SECRETED PROTEIN"/>
    <property type="match status" value="1"/>
</dbReference>
<organism evidence="2">
    <name type="scientific">Proteinivorax tanatarense</name>
    <dbReference type="NCBI Taxonomy" id="1260629"/>
    <lineage>
        <taxon>Bacteria</taxon>
        <taxon>Bacillati</taxon>
        <taxon>Bacillota</taxon>
        <taxon>Clostridia</taxon>
        <taxon>Eubacteriales</taxon>
        <taxon>Proteinivoracaceae</taxon>
        <taxon>Proteinivorax</taxon>
    </lineage>
</organism>
<evidence type="ECO:0000259" key="1">
    <source>
        <dbReference type="PROSITE" id="PS51677"/>
    </source>
</evidence>
<dbReference type="InterPro" id="IPR002509">
    <property type="entry name" value="NODB_dom"/>
</dbReference>
<dbReference type="SUPFAM" id="SSF88713">
    <property type="entry name" value="Glycoside hydrolase/deacetylase"/>
    <property type="match status" value="1"/>
</dbReference>
<dbReference type="Gene3D" id="3.20.20.370">
    <property type="entry name" value="Glycoside hydrolase/deacetylase"/>
    <property type="match status" value="1"/>
</dbReference>
<dbReference type="AlphaFoldDB" id="A0AAU7VNY1"/>
<protein>
    <submittedName>
        <fullName evidence="2">Polysaccharide deacetylase family protein</fullName>
    </submittedName>
</protein>
<dbReference type="InterPro" id="IPR011330">
    <property type="entry name" value="Glyco_hydro/deAcase_b/a-brl"/>
</dbReference>
<dbReference type="Pfam" id="PF01522">
    <property type="entry name" value="Polysacc_deac_1"/>
    <property type="match status" value="1"/>
</dbReference>
<dbReference type="RefSeq" id="WP_350344281.1">
    <property type="nucleotide sequence ID" value="NZ_CP158367.1"/>
</dbReference>
<dbReference type="PROSITE" id="PS51677">
    <property type="entry name" value="NODB"/>
    <property type="match status" value="1"/>
</dbReference>
<feature type="domain" description="NodB homology" evidence="1">
    <location>
        <begin position="80"/>
        <end position="272"/>
    </location>
</feature>
<dbReference type="GO" id="GO:0016810">
    <property type="term" value="F:hydrolase activity, acting on carbon-nitrogen (but not peptide) bonds"/>
    <property type="evidence" value="ECO:0007669"/>
    <property type="project" value="InterPro"/>
</dbReference>
<dbReference type="CDD" id="cd10955">
    <property type="entry name" value="CE4_BH0857_like"/>
    <property type="match status" value="1"/>
</dbReference>
<evidence type="ECO:0000313" key="2">
    <source>
        <dbReference type="EMBL" id="XBX75537.1"/>
    </source>
</evidence>
<dbReference type="GO" id="GO:0005975">
    <property type="term" value="P:carbohydrate metabolic process"/>
    <property type="evidence" value="ECO:0007669"/>
    <property type="project" value="InterPro"/>
</dbReference>
<reference evidence="2" key="2">
    <citation type="submission" date="2024-06" db="EMBL/GenBank/DDBJ databases">
        <authorList>
            <person name="Petrova K.O."/>
            <person name="Toshchakov S.V."/>
            <person name="Boltjanskaja Y.V."/>
            <person name="Kevbrin V."/>
        </authorList>
    </citation>
    <scope>NUCLEOTIDE SEQUENCE</scope>
    <source>
        <strain evidence="2">Z-910T</strain>
    </source>
</reference>
<reference evidence="2" key="1">
    <citation type="journal article" date="2013" name="Extremophiles">
        <title>Proteinivorax tanatarense gen. nov., sp. nov., an anaerobic, haloalkaliphilic, proteolytic bacterium isolated from a decaying algal bloom, and proposal of Proteinivoraceae fam. nov.</title>
        <authorList>
            <person name="Kevbrin V."/>
            <person name="Boltyanskaya Y."/>
            <person name="Zhilina T."/>
            <person name="Kolganova T."/>
            <person name="Lavrentjeva E."/>
            <person name="Kuznetsov B."/>
        </authorList>
    </citation>
    <scope>NUCLEOTIDE SEQUENCE</scope>
    <source>
        <strain evidence="2">Z-910T</strain>
    </source>
</reference>
<accession>A0AAU7VNY1</accession>
<sequence length="282" mass="31942">MLTILSGCFNGSTDYIVEECEGELKQDNELTGKKEEHSKPNHIDYPTLKEEIVNKYADVEPKHWGENIDGVITEINADKKVIALTFDACDGEPNGYDSELINFLKKEKIPATLFVSGEWIKKNQDTFLQLAENPLFEIANHGYKHRPLSVSGKSIYNISGTESVEEVFEEIYNNQMLIKELTGDTPNYFRSGTAYYDDVAIKILNDLDLKPVNYNILGDAGGTFTKEQIFYSLKNASKGSIILFHMNQPNSPIAEGVKEGVLYLKEQGFQFIKLSDYHKYLQ</sequence>
<proteinExistence type="predicted"/>